<keyword evidence="2" id="KW-0472">Membrane</keyword>
<dbReference type="AlphaFoldDB" id="A0A9P7K4Z2"/>
<evidence type="ECO:0000313" key="3">
    <source>
        <dbReference type="EMBL" id="KAG5636614.1"/>
    </source>
</evidence>
<organism evidence="3 4">
    <name type="scientific">Sphagnurus paluster</name>
    <dbReference type="NCBI Taxonomy" id="117069"/>
    <lineage>
        <taxon>Eukaryota</taxon>
        <taxon>Fungi</taxon>
        <taxon>Dikarya</taxon>
        <taxon>Basidiomycota</taxon>
        <taxon>Agaricomycotina</taxon>
        <taxon>Agaricomycetes</taxon>
        <taxon>Agaricomycetidae</taxon>
        <taxon>Agaricales</taxon>
        <taxon>Tricholomatineae</taxon>
        <taxon>Lyophyllaceae</taxon>
        <taxon>Sphagnurus</taxon>
    </lineage>
</organism>
<protein>
    <submittedName>
        <fullName evidence="3">Uncharacterized protein</fullName>
    </submittedName>
</protein>
<dbReference type="OrthoDB" id="10250130at2759"/>
<evidence type="ECO:0000256" key="2">
    <source>
        <dbReference type="SAM" id="Phobius"/>
    </source>
</evidence>
<evidence type="ECO:0000256" key="1">
    <source>
        <dbReference type="SAM" id="MobiDB-lite"/>
    </source>
</evidence>
<name>A0A9P7K4Z2_9AGAR</name>
<feature type="transmembrane region" description="Helical" evidence="2">
    <location>
        <begin position="49"/>
        <end position="71"/>
    </location>
</feature>
<evidence type="ECO:0000313" key="4">
    <source>
        <dbReference type="Proteomes" id="UP000717328"/>
    </source>
</evidence>
<feature type="transmembrane region" description="Helical" evidence="2">
    <location>
        <begin position="77"/>
        <end position="96"/>
    </location>
</feature>
<keyword evidence="2" id="KW-1133">Transmembrane helix</keyword>
<dbReference type="Proteomes" id="UP000717328">
    <property type="component" value="Unassembled WGS sequence"/>
</dbReference>
<feature type="region of interest" description="Disordered" evidence="1">
    <location>
        <begin position="134"/>
        <end position="177"/>
    </location>
</feature>
<accession>A0A9P7K4Z2</accession>
<reference evidence="3" key="1">
    <citation type="submission" date="2021-02" db="EMBL/GenBank/DDBJ databases">
        <authorList>
            <person name="Nieuwenhuis M."/>
            <person name="Van De Peppel L.J.J."/>
        </authorList>
    </citation>
    <scope>NUCLEOTIDE SEQUENCE</scope>
    <source>
        <strain evidence="3">D49</strain>
    </source>
</reference>
<proteinExistence type="predicted"/>
<comment type="caution">
    <text evidence="3">The sequence shown here is derived from an EMBL/GenBank/DDBJ whole genome shotgun (WGS) entry which is preliminary data.</text>
</comment>
<keyword evidence="4" id="KW-1185">Reference proteome</keyword>
<dbReference type="EMBL" id="JABCKI010005912">
    <property type="protein sequence ID" value="KAG5636614.1"/>
    <property type="molecule type" value="Genomic_DNA"/>
</dbReference>
<reference evidence="3" key="2">
    <citation type="submission" date="2021-10" db="EMBL/GenBank/DDBJ databases">
        <title>Phylogenomics reveals ancestral predisposition of the termite-cultivated fungus Termitomyces towards a domesticated lifestyle.</title>
        <authorList>
            <person name="Auxier B."/>
            <person name="Grum-Grzhimaylo A."/>
            <person name="Cardenas M.E."/>
            <person name="Lodge J.D."/>
            <person name="Laessoe T."/>
            <person name="Pedersen O."/>
            <person name="Smith M.E."/>
            <person name="Kuyper T.W."/>
            <person name="Franco-Molano E.A."/>
            <person name="Baroni T.J."/>
            <person name="Aanen D.K."/>
        </authorList>
    </citation>
    <scope>NUCLEOTIDE SEQUENCE</scope>
    <source>
        <strain evidence="3">D49</strain>
    </source>
</reference>
<sequence length="211" mass="23653">MMGELDYALTQLRREQFSSALAMTDQPMTTTTTTVSSRPPLDFQKASELVLHIFIQVLLLGMSIFTLVALWTRASKVAFAVFLLWNVAFYLLMLFFGRYLRANQSISSIIRSRHGQPLDATKLNATKLTTLPPSISEAPSGPYTHHEPPFHVTVGPDNTSIPHADPQSVEKDDVDDDIDDQTRQSIIEGEMGRRDVSIVTIPKRKLWIANP</sequence>
<keyword evidence="2" id="KW-0812">Transmembrane</keyword>
<gene>
    <name evidence="3" type="ORF">H0H81_007411</name>
</gene>